<dbReference type="Pfam" id="PF03713">
    <property type="entry name" value="DUF305"/>
    <property type="match status" value="1"/>
</dbReference>
<proteinExistence type="predicted"/>
<gene>
    <name evidence="4" type="ORF">ACFOX0_30355</name>
</gene>
<name>A0ABV8KWG2_9ACTN</name>
<dbReference type="InterPro" id="IPR005183">
    <property type="entry name" value="DUF305_CopM-like"/>
</dbReference>
<dbReference type="PROSITE" id="PS51257">
    <property type="entry name" value="PROKAR_LIPOPROTEIN"/>
    <property type="match status" value="1"/>
</dbReference>
<feature type="chain" id="PRO_5046752430" evidence="2">
    <location>
        <begin position="21"/>
        <end position="234"/>
    </location>
</feature>
<dbReference type="PANTHER" id="PTHR36933:SF1">
    <property type="entry name" value="SLL0788 PROTEIN"/>
    <property type="match status" value="1"/>
</dbReference>
<evidence type="ECO:0000259" key="3">
    <source>
        <dbReference type="Pfam" id="PF03713"/>
    </source>
</evidence>
<dbReference type="InterPro" id="IPR012347">
    <property type="entry name" value="Ferritin-like"/>
</dbReference>
<sequence length="234" mass="23728">MSRTILRRALVAGVSLTAAAVLVGCGSSDDHSAAGGGHGSPTATAPSDGTSSAVHNAADMMFAQMMIPHHQQAVAMAGLAATRAADPEVKQLAAQIKDAQAPEIVTMSGWLTAWGAPTPTGTPTAMPGSAMPGMDHGGTAMPGMSQGGSSMPGMDHGMPGMMSDADMTRLAAASGRDFDRQFLTMMIAHHEGAITMARTEAAQGANGDAKALAGRISTTQQAEIDTMKTILARI</sequence>
<evidence type="ECO:0000256" key="2">
    <source>
        <dbReference type="SAM" id="SignalP"/>
    </source>
</evidence>
<evidence type="ECO:0000313" key="4">
    <source>
        <dbReference type="EMBL" id="MFC4110210.1"/>
    </source>
</evidence>
<accession>A0ABV8KWG2</accession>
<dbReference type="Gene3D" id="1.20.1260.10">
    <property type="match status" value="1"/>
</dbReference>
<keyword evidence="5" id="KW-1185">Reference proteome</keyword>
<reference evidence="5" key="1">
    <citation type="journal article" date="2019" name="Int. J. Syst. Evol. Microbiol.">
        <title>The Global Catalogue of Microorganisms (GCM) 10K type strain sequencing project: providing services to taxonomists for standard genome sequencing and annotation.</title>
        <authorList>
            <consortium name="The Broad Institute Genomics Platform"/>
            <consortium name="The Broad Institute Genome Sequencing Center for Infectious Disease"/>
            <person name="Wu L."/>
            <person name="Ma J."/>
        </authorList>
    </citation>
    <scope>NUCLEOTIDE SEQUENCE [LARGE SCALE GENOMIC DNA]</scope>
    <source>
        <strain evidence="5">2902at01</strain>
    </source>
</reference>
<feature type="signal peptide" evidence="2">
    <location>
        <begin position="1"/>
        <end position="20"/>
    </location>
</feature>
<evidence type="ECO:0000313" key="5">
    <source>
        <dbReference type="Proteomes" id="UP001595868"/>
    </source>
</evidence>
<dbReference type="RefSeq" id="WP_377552428.1">
    <property type="nucleotide sequence ID" value="NZ_JBHSBN010000035.1"/>
</dbReference>
<dbReference type="PANTHER" id="PTHR36933">
    <property type="entry name" value="SLL0788 PROTEIN"/>
    <property type="match status" value="1"/>
</dbReference>
<evidence type="ECO:0000256" key="1">
    <source>
        <dbReference type="SAM" id="MobiDB-lite"/>
    </source>
</evidence>
<comment type="caution">
    <text evidence="4">The sequence shown here is derived from an EMBL/GenBank/DDBJ whole genome shotgun (WGS) entry which is preliminary data.</text>
</comment>
<organism evidence="4 5">
    <name type="scientific">Micromonospora zhanjiangensis</name>
    <dbReference type="NCBI Taxonomy" id="1522057"/>
    <lineage>
        <taxon>Bacteria</taxon>
        <taxon>Bacillati</taxon>
        <taxon>Actinomycetota</taxon>
        <taxon>Actinomycetes</taxon>
        <taxon>Micromonosporales</taxon>
        <taxon>Micromonosporaceae</taxon>
        <taxon>Micromonospora</taxon>
    </lineage>
</organism>
<feature type="domain" description="DUF305" evidence="3">
    <location>
        <begin position="59"/>
        <end position="231"/>
    </location>
</feature>
<feature type="region of interest" description="Disordered" evidence="1">
    <location>
        <begin position="29"/>
        <end position="52"/>
    </location>
</feature>
<dbReference type="Proteomes" id="UP001595868">
    <property type="component" value="Unassembled WGS sequence"/>
</dbReference>
<dbReference type="EMBL" id="JBHSBN010000035">
    <property type="protein sequence ID" value="MFC4110210.1"/>
    <property type="molecule type" value="Genomic_DNA"/>
</dbReference>
<protein>
    <submittedName>
        <fullName evidence="4">DUF305 domain-containing protein</fullName>
    </submittedName>
</protein>
<keyword evidence="2" id="KW-0732">Signal</keyword>